<proteinExistence type="predicted"/>
<accession>A0A0F9FFS3</accession>
<reference evidence="1" key="1">
    <citation type="journal article" date="2015" name="Nature">
        <title>Complex archaea that bridge the gap between prokaryotes and eukaryotes.</title>
        <authorList>
            <person name="Spang A."/>
            <person name="Saw J.H."/>
            <person name="Jorgensen S.L."/>
            <person name="Zaremba-Niedzwiedzka K."/>
            <person name="Martijn J."/>
            <person name="Lind A.E."/>
            <person name="van Eijk R."/>
            <person name="Schleper C."/>
            <person name="Guy L."/>
            <person name="Ettema T.J."/>
        </authorList>
    </citation>
    <scope>NUCLEOTIDE SEQUENCE</scope>
</reference>
<dbReference type="EMBL" id="LAZR01030607">
    <property type="protein sequence ID" value="KKL56105.1"/>
    <property type="molecule type" value="Genomic_DNA"/>
</dbReference>
<dbReference type="AlphaFoldDB" id="A0A0F9FFS3"/>
<sequence length="76" mass="8788">MKLEQKTAKGVLEIIIENKMKFKLDPPFLKIVNSMFDQKPDFTPNQLSYVDGLYEKYMKAGGYGSVAVKHDIKKKY</sequence>
<protein>
    <submittedName>
        <fullName evidence="1">Uncharacterized protein</fullName>
    </submittedName>
</protein>
<organism evidence="1">
    <name type="scientific">marine sediment metagenome</name>
    <dbReference type="NCBI Taxonomy" id="412755"/>
    <lineage>
        <taxon>unclassified sequences</taxon>
        <taxon>metagenomes</taxon>
        <taxon>ecological metagenomes</taxon>
    </lineage>
</organism>
<name>A0A0F9FFS3_9ZZZZ</name>
<evidence type="ECO:0000313" key="1">
    <source>
        <dbReference type="EMBL" id="KKL56105.1"/>
    </source>
</evidence>
<comment type="caution">
    <text evidence="1">The sequence shown here is derived from an EMBL/GenBank/DDBJ whole genome shotgun (WGS) entry which is preliminary data.</text>
</comment>
<gene>
    <name evidence="1" type="ORF">LCGC14_2248670</name>
</gene>